<protein>
    <recommendedName>
        <fullName evidence="3">Lauroyl/myristoyl acyltransferase</fullName>
    </recommendedName>
</protein>
<organism evidence="1 2">
    <name type="scientific">Pseudomonas paraeruginosa</name>
    <dbReference type="NCBI Taxonomy" id="2994495"/>
    <lineage>
        <taxon>Bacteria</taxon>
        <taxon>Pseudomonadati</taxon>
        <taxon>Pseudomonadota</taxon>
        <taxon>Gammaproteobacteria</taxon>
        <taxon>Pseudomonadales</taxon>
        <taxon>Pseudomonadaceae</taxon>
        <taxon>Pseudomonas</taxon>
    </lineage>
</organism>
<gene>
    <name evidence="1" type="ORF">CSB93_4697</name>
</gene>
<evidence type="ECO:0000313" key="1">
    <source>
        <dbReference type="EMBL" id="AVK04340.1"/>
    </source>
</evidence>
<keyword evidence="2" id="KW-1185">Reference proteome</keyword>
<reference evidence="1 2" key="1">
    <citation type="submission" date="2018-02" db="EMBL/GenBank/DDBJ databases">
        <title>FDA/CDC Antimicrobial Resistant Isolate Bank Genome Sequencing.</title>
        <authorList>
            <person name="Benahmed F.H."/>
            <person name="Lutgring J.D."/>
            <person name="Yoo B."/>
            <person name="Machado M."/>
            <person name="Brown A."/>
            <person name="McAllister G."/>
            <person name="Perry A."/>
            <person name="Halpin A.L."/>
            <person name="Vavikolanu K."/>
            <person name="Ott S."/>
            <person name="Zhao X."/>
            <person name="Tallon L.J."/>
            <person name="Sadzewicz L."/>
            <person name="Aluvathingal J."/>
            <person name="Nadendla S."/>
            <person name="Voskania-kordi A."/>
            <person name="Simonyan V."/>
            <person name="Patel J."/>
            <person name="Shawar R.M."/>
        </authorList>
    </citation>
    <scope>NUCLEOTIDE SEQUENCE [LARGE SCALE GENOMIC DNA]</scope>
    <source>
        <strain evidence="1 2">AR_0356</strain>
    </source>
</reference>
<evidence type="ECO:0000313" key="2">
    <source>
        <dbReference type="Proteomes" id="UP000238390"/>
    </source>
</evidence>
<accession>A0A2R3IQZ4</accession>
<dbReference type="Proteomes" id="UP000238390">
    <property type="component" value="Chromosome"/>
</dbReference>
<dbReference type="AlphaFoldDB" id="A0A2R3IQZ4"/>
<sequence>MRIRLSNSALRWHDRFLLRLSPHGIERLALLSWCTRSLFDSRTRWNGWLRYEWGKTTLSLERETVWRTCAAGHLERLLDQRFLLERIAGRPSRWPDLEETACALHESLQRLHRDLPGQPVILSPFHYVSQHANIYLMDRLRSLLGLDEIAVVSGVPRADYGHRERALAPGLRLLHTYDESNRNALGLKVLQALRRDRLAVLFADVPPYLMQRYPMETIAVSMLGRPARIHRGVFRIGARLDALLLPFHLTFAKGRFGHVLFEPIRLARDEAPQQLADCIERACRHAYPDWIIAGHPAQYGFAPRK</sequence>
<name>A0A2R3IQZ4_9PSED</name>
<evidence type="ECO:0008006" key="3">
    <source>
        <dbReference type="Google" id="ProtNLM"/>
    </source>
</evidence>
<dbReference type="RefSeq" id="WP_058135119.1">
    <property type="nucleotide sequence ID" value="NZ_CP027169.1"/>
</dbReference>
<dbReference type="EMBL" id="CP027169">
    <property type="protein sequence ID" value="AVK04340.1"/>
    <property type="molecule type" value="Genomic_DNA"/>
</dbReference>
<proteinExistence type="predicted"/>